<organism evidence="2 3">
    <name type="scientific">candidate division WWE3 bacterium RIFOXYA2_FULL_46_9</name>
    <dbReference type="NCBI Taxonomy" id="1802636"/>
    <lineage>
        <taxon>Bacteria</taxon>
        <taxon>Katanobacteria</taxon>
    </lineage>
</organism>
<accession>A0A1F4W2D2</accession>
<comment type="caution">
    <text evidence="2">The sequence shown here is derived from an EMBL/GenBank/DDBJ whole genome shotgun (WGS) entry which is preliminary data.</text>
</comment>
<feature type="transmembrane region" description="Helical" evidence="1">
    <location>
        <begin position="12"/>
        <end position="32"/>
    </location>
</feature>
<evidence type="ECO:0000256" key="1">
    <source>
        <dbReference type="SAM" id="Phobius"/>
    </source>
</evidence>
<feature type="transmembrane region" description="Helical" evidence="1">
    <location>
        <begin position="58"/>
        <end position="83"/>
    </location>
</feature>
<dbReference type="AlphaFoldDB" id="A0A1F4W2D2"/>
<dbReference type="EMBL" id="MEVT01000008">
    <property type="protein sequence ID" value="OGC63213.1"/>
    <property type="molecule type" value="Genomic_DNA"/>
</dbReference>
<proteinExistence type="predicted"/>
<keyword evidence="1" id="KW-1133">Transmembrane helix</keyword>
<sequence>MSNKQKQVISGFVVFVCLVCGPIFGLIVNNFSRMNCEVPSGLWLNADKCIEMADKMRLWYAAGATGFCCFGGFMVLLVFWILLSGKTRS</sequence>
<name>A0A1F4W2D2_UNCKA</name>
<gene>
    <name evidence="2" type="ORF">A2264_00800</name>
</gene>
<evidence type="ECO:0000313" key="2">
    <source>
        <dbReference type="EMBL" id="OGC63213.1"/>
    </source>
</evidence>
<evidence type="ECO:0000313" key="3">
    <source>
        <dbReference type="Proteomes" id="UP000176614"/>
    </source>
</evidence>
<protein>
    <submittedName>
        <fullName evidence="2">Uncharacterized protein</fullName>
    </submittedName>
</protein>
<keyword evidence="1" id="KW-0472">Membrane</keyword>
<dbReference type="Proteomes" id="UP000176614">
    <property type="component" value="Unassembled WGS sequence"/>
</dbReference>
<reference evidence="2 3" key="1">
    <citation type="journal article" date="2016" name="Nat. Commun.">
        <title>Thousands of microbial genomes shed light on interconnected biogeochemical processes in an aquifer system.</title>
        <authorList>
            <person name="Anantharaman K."/>
            <person name="Brown C.T."/>
            <person name="Hug L.A."/>
            <person name="Sharon I."/>
            <person name="Castelle C.J."/>
            <person name="Probst A.J."/>
            <person name="Thomas B.C."/>
            <person name="Singh A."/>
            <person name="Wilkins M.J."/>
            <person name="Karaoz U."/>
            <person name="Brodie E.L."/>
            <person name="Williams K.H."/>
            <person name="Hubbard S.S."/>
            <person name="Banfield J.F."/>
        </authorList>
    </citation>
    <scope>NUCLEOTIDE SEQUENCE [LARGE SCALE GENOMIC DNA]</scope>
</reference>
<keyword evidence="1" id="KW-0812">Transmembrane</keyword>